<evidence type="ECO:0000256" key="3">
    <source>
        <dbReference type="ARBA" id="ARBA00012438"/>
    </source>
</evidence>
<dbReference type="Gene3D" id="3.30.450.40">
    <property type="match status" value="1"/>
</dbReference>
<dbReference type="InterPro" id="IPR029016">
    <property type="entry name" value="GAF-like_dom_sf"/>
</dbReference>
<accession>A0ABT3ZI79</accession>
<evidence type="ECO:0000256" key="6">
    <source>
        <dbReference type="ARBA" id="ARBA00022679"/>
    </source>
</evidence>
<dbReference type="SUPFAM" id="SSF55781">
    <property type="entry name" value="GAF domain-like"/>
    <property type="match status" value="2"/>
</dbReference>
<dbReference type="InterPro" id="IPR016132">
    <property type="entry name" value="Phyto_chromo_attachment"/>
</dbReference>
<dbReference type="InterPro" id="IPR005467">
    <property type="entry name" value="His_kinase_dom"/>
</dbReference>
<dbReference type="InterPro" id="IPR036097">
    <property type="entry name" value="HisK_dim/P_sf"/>
</dbReference>
<dbReference type="GO" id="GO:0005524">
    <property type="term" value="F:ATP binding"/>
    <property type="evidence" value="ECO:0007669"/>
    <property type="project" value="UniProtKB-KW"/>
</dbReference>
<evidence type="ECO:0000313" key="13">
    <source>
        <dbReference type="Proteomes" id="UP001082899"/>
    </source>
</evidence>
<dbReference type="Gene3D" id="1.10.287.130">
    <property type="match status" value="1"/>
</dbReference>
<keyword evidence="7" id="KW-0418">Kinase</keyword>
<dbReference type="InterPro" id="IPR003018">
    <property type="entry name" value="GAF"/>
</dbReference>
<evidence type="ECO:0000256" key="1">
    <source>
        <dbReference type="ARBA" id="ARBA00000085"/>
    </source>
</evidence>
<keyword evidence="6" id="KW-0808">Transferase</keyword>
<dbReference type="InterPro" id="IPR035965">
    <property type="entry name" value="PAS-like_dom_sf"/>
</dbReference>
<dbReference type="InterPro" id="IPR003661">
    <property type="entry name" value="HisK_dim/P_dom"/>
</dbReference>
<dbReference type="Gene3D" id="3.30.565.10">
    <property type="entry name" value="Histidine kinase-like ATPase, C-terminal domain"/>
    <property type="match status" value="1"/>
</dbReference>
<dbReference type="Gene3D" id="3.30.450.20">
    <property type="entry name" value="PAS domain"/>
    <property type="match status" value="1"/>
</dbReference>
<keyword evidence="13" id="KW-1185">Reference proteome</keyword>
<dbReference type="PROSITE" id="PS50046">
    <property type="entry name" value="PHYTOCHROME_2"/>
    <property type="match status" value="1"/>
</dbReference>
<dbReference type="Pfam" id="PF02518">
    <property type="entry name" value="HATPase_c"/>
    <property type="match status" value="1"/>
</dbReference>
<dbReference type="SMART" id="SM00387">
    <property type="entry name" value="HATPase_c"/>
    <property type="match status" value="1"/>
</dbReference>
<keyword evidence="4" id="KW-0600">Photoreceptor protein</keyword>
<proteinExistence type="inferred from homology"/>
<dbReference type="EMBL" id="JAPMXC010000001">
    <property type="protein sequence ID" value="MCY0386231.1"/>
    <property type="molecule type" value="Genomic_DNA"/>
</dbReference>
<dbReference type="SMART" id="SM00388">
    <property type="entry name" value="HisKA"/>
    <property type="match status" value="1"/>
</dbReference>
<dbReference type="Pfam" id="PF08446">
    <property type="entry name" value="PAS_2"/>
    <property type="match status" value="1"/>
</dbReference>
<dbReference type="InterPro" id="IPR013654">
    <property type="entry name" value="PAS_2"/>
</dbReference>
<dbReference type="RefSeq" id="WP_267845548.1">
    <property type="nucleotide sequence ID" value="NZ_JAPMXC010000001.1"/>
</dbReference>
<dbReference type="Pfam" id="PF00360">
    <property type="entry name" value="PHY"/>
    <property type="match status" value="1"/>
</dbReference>
<dbReference type="PROSITE" id="PS50109">
    <property type="entry name" value="HIS_KIN"/>
    <property type="match status" value="1"/>
</dbReference>
<dbReference type="PANTHER" id="PTHR42878">
    <property type="entry name" value="TWO-COMPONENT HISTIDINE KINASE"/>
    <property type="match status" value="1"/>
</dbReference>
<dbReference type="CDD" id="cd00082">
    <property type="entry name" value="HisKA"/>
    <property type="match status" value="1"/>
</dbReference>
<evidence type="ECO:0000256" key="7">
    <source>
        <dbReference type="ARBA" id="ARBA00022777"/>
    </source>
</evidence>
<feature type="domain" description="Histidine kinase" evidence="11">
    <location>
        <begin position="543"/>
        <end position="762"/>
    </location>
</feature>
<dbReference type="PANTHER" id="PTHR42878:SF15">
    <property type="entry name" value="BACTERIOPHYTOCHROME"/>
    <property type="match status" value="1"/>
</dbReference>
<evidence type="ECO:0000256" key="4">
    <source>
        <dbReference type="ARBA" id="ARBA00022543"/>
    </source>
</evidence>
<dbReference type="SUPFAM" id="SSF55874">
    <property type="entry name" value="ATPase domain of HSP90 chaperone/DNA topoisomerase II/histidine kinase"/>
    <property type="match status" value="1"/>
</dbReference>
<gene>
    <name evidence="12" type="ORF">OVY01_03005</name>
</gene>
<dbReference type="InterPro" id="IPR003594">
    <property type="entry name" value="HATPase_dom"/>
</dbReference>
<evidence type="ECO:0000313" key="12">
    <source>
        <dbReference type="EMBL" id="MCY0386231.1"/>
    </source>
</evidence>
<dbReference type="Pfam" id="PF00512">
    <property type="entry name" value="HisKA"/>
    <property type="match status" value="1"/>
</dbReference>
<evidence type="ECO:0000259" key="11">
    <source>
        <dbReference type="PROSITE" id="PS50109"/>
    </source>
</evidence>
<keyword evidence="12" id="KW-0547">Nucleotide-binding</keyword>
<name>A0ABT3ZI79_9BURK</name>
<keyword evidence="9" id="KW-0675">Receptor</keyword>
<dbReference type="EC" id="2.7.13.3" evidence="3"/>
<feature type="domain" description="Phytochrome chromophore attachment site" evidence="10">
    <location>
        <begin position="160"/>
        <end position="318"/>
    </location>
</feature>
<evidence type="ECO:0000256" key="9">
    <source>
        <dbReference type="ARBA" id="ARBA00023170"/>
    </source>
</evidence>
<dbReference type="Pfam" id="PF01590">
    <property type="entry name" value="GAF"/>
    <property type="match status" value="1"/>
</dbReference>
<sequence length="805" mass="86894">MNQTSVNVGVEPLTRDTACAKEPIHIPGGIQPHGYLVSLTCAGTVAQVSANLPEWSGMPAEALLGGPLLMAIGATAAHWVAACTGQLREGETRLLGTVPVPASARLPVPDADGSIWSVIMHRHAGIVIVELERARGGDDGLETIYPTVRAFLHDVQRTPSIVELGRLAAARIAGVTGFGRTLVYRFDHDGHGQVFAEFLEDGYASYLGQRFPASDIPAQARDLYRRNRIRLIADVDYAAVPLVPVHHPQTGAPTDLTLSSLRSVSPIHLQYMRNMGTAASMSMSIIVGDRLWGLISCHHANPRTPAFDARTACEQVAQILSLQIEASEAQSEATYRLDLRRTLGALLARMANTENFVDALASDAADLLGFTASAGAAIVFEGRITAVGSVPAEDEVWRLVDWLGAKAQDVVHSDAAPACCPWLGAHAGHAAGYAGFLAVSISKTFRNYVIWFRPEVIQTIEWAGDPRTKLASLADSLSPRESFDTWTDTVRDRSLPWRAAEVEIAREFRTALLGIVLRRAEELAQLTMALGRANRELEDFSYTVSHDLRAPLRHIHSFASLLQETDGETLSARSRDYVRRIVESADFGGRLVDDLLAFAQLGRAALAVSAVDMNALVRSIVQGEMTGQGAAVDWRVGALPTVHGDPAFLRMVMQNLIENALKFSAKRSAPCIEIGCLQEPEPGPGAGHHVLFVKDNGVGFDMRYIDKLFRVFQRLHGQEEFAGTGIGLANVKRIVERHGGQVRAESQPDRGATFFVSLPDEISLQGSEQPEAPAAALARLVATGTRTPATATATGLAKIVPRGRH</sequence>
<dbReference type="PRINTS" id="PR01033">
    <property type="entry name" value="PHYTOCHROME"/>
</dbReference>
<keyword evidence="8" id="KW-0157">Chromophore</keyword>
<evidence type="ECO:0000256" key="5">
    <source>
        <dbReference type="ARBA" id="ARBA00022606"/>
    </source>
</evidence>
<comment type="catalytic activity">
    <reaction evidence="1">
        <text>ATP + protein L-histidine = ADP + protein N-phospho-L-histidine.</text>
        <dbReference type="EC" id="2.7.13.3"/>
    </reaction>
</comment>
<comment type="caution">
    <text evidence="12">The sequence shown here is derived from an EMBL/GenBank/DDBJ whole genome shotgun (WGS) entry which is preliminary data.</text>
</comment>
<dbReference type="SMART" id="SM00065">
    <property type="entry name" value="GAF"/>
    <property type="match status" value="1"/>
</dbReference>
<reference evidence="12" key="1">
    <citation type="submission" date="2022-11" db="EMBL/GenBank/DDBJ databases">
        <title>Robbsia betulipollinis sp. nov., isolated from pollen of birch (Betula pendula).</title>
        <authorList>
            <person name="Shi H."/>
            <person name="Ambika Manirajan B."/>
            <person name="Ratering S."/>
            <person name="Geissler-Plaum R."/>
            <person name="Schnell S."/>
        </authorList>
    </citation>
    <scope>NUCLEOTIDE SEQUENCE</scope>
    <source>
        <strain evidence="12">Bb-Pol-6</strain>
    </source>
</reference>
<evidence type="ECO:0000256" key="2">
    <source>
        <dbReference type="ARBA" id="ARBA00006402"/>
    </source>
</evidence>
<protein>
    <recommendedName>
        <fullName evidence="3">histidine kinase</fullName>
        <ecNumber evidence="3">2.7.13.3</ecNumber>
    </recommendedName>
</protein>
<dbReference type="InterPro" id="IPR001294">
    <property type="entry name" value="Phytochrome"/>
</dbReference>
<keyword evidence="5" id="KW-0716">Sensory transduction</keyword>
<dbReference type="InterPro" id="IPR036890">
    <property type="entry name" value="HATPase_C_sf"/>
</dbReference>
<dbReference type="InterPro" id="IPR050351">
    <property type="entry name" value="BphY/WalK/GraS-like"/>
</dbReference>
<dbReference type="SUPFAM" id="SSF55785">
    <property type="entry name" value="PYP-like sensor domain (PAS domain)"/>
    <property type="match status" value="1"/>
</dbReference>
<organism evidence="12 13">
    <name type="scientific">Robbsia betulipollinis</name>
    <dbReference type="NCBI Taxonomy" id="2981849"/>
    <lineage>
        <taxon>Bacteria</taxon>
        <taxon>Pseudomonadati</taxon>
        <taxon>Pseudomonadota</taxon>
        <taxon>Betaproteobacteria</taxon>
        <taxon>Burkholderiales</taxon>
        <taxon>Burkholderiaceae</taxon>
        <taxon>Robbsia</taxon>
    </lineage>
</organism>
<dbReference type="InterPro" id="IPR013515">
    <property type="entry name" value="Phytochrome_cen-reg"/>
</dbReference>
<dbReference type="SUPFAM" id="SSF47384">
    <property type="entry name" value="Homodimeric domain of signal transducing histidine kinase"/>
    <property type="match status" value="1"/>
</dbReference>
<evidence type="ECO:0000259" key="10">
    <source>
        <dbReference type="PROSITE" id="PS50046"/>
    </source>
</evidence>
<comment type="similarity">
    <text evidence="2">In the N-terminal section; belongs to the phytochrome family.</text>
</comment>
<evidence type="ECO:0000256" key="8">
    <source>
        <dbReference type="ARBA" id="ARBA00022991"/>
    </source>
</evidence>
<dbReference type="Proteomes" id="UP001082899">
    <property type="component" value="Unassembled WGS sequence"/>
</dbReference>
<dbReference type="InterPro" id="IPR043150">
    <property type="entry name" value="Phytochrome_PHY_sf"/>
</dbReference>
<keyword evidence="12" id="KW-0067">ATP-binding</keyword>
<dbReference type="Gene3D" id="3.30.450.270">
    <property type="match status" value="1"/>
</dbReference>